<name>A0AA37LZI0_9PEZI</name>
<reference evidence="2 3" key="1">
    <citation type="submission" date="2021-07" db="EMBL/GenBank/DDBJ databases">
        <title>Genome data of Colletotrichum spaethianum.</title>
        <authorList>
            <person name="Utami Y.D."/>
            <person name="Hiruma K."/>
        </authorList>
    </citation>
    <scope>NUCLEOTIDE SEQUENCE [LARGE SCALE GENOMIC DNA]</scope>
    <source>
        <strain evidence="2 3">MAFF 242679</strain>
    </source>
</reference>
<evidence type="ECO:0008006" key="4">
    <source>
        <dbReference type="Google" id="ProtNLM"/>
    </source>
</evidence>
<dbReference type="Gene3D" id="2.130.10.10">
    <property type="entry name" value="YVTN repeat-like/Quinoprotein amine dehydrogenase"/>
    <property type="match status" value="2"/>
</dbReference>
<organism evidence="2 3">
    <name type="scientific">Colletotrichum liriopes</name>
    <dbReference type="NCBI Taxonomy" id="708192"/>
    <lineage>
        <taxon>Eukaryota</taxon>
        <taxon>Fungi</taxon>
        <taxon>Dikarya</taxon>
        <taxon>Ascomycota</taxon>
        <taxon>Pezizomycotina</taxon>
        <taxon>Sordariomycetes</taxon>
        <taxon>Hypocreomycetidae</taxon>
        <taxon>Glomerellales</taxon>
        <taxon>Glomerellaceae</taxon>
        <taxon>Colletotrichum</taxon>
        <taxon>Colletotrichum spaethianum species complex</taxon>
    </lineage>
</organism>
<dbReference type="EMBL" id="BPPX01000041">
    <property type="protein sequence ID" value="GJC89458.1"/>
    <property type="molecule type" value="Genomic_DNA"/>
</dbReference>
<comment type="caution">
    <text evidence="2">The sequence shown here is derived from an EMBL/GenBank/DDBJ whole genome shotgun (WGS) entry which is preliminary data.</text>
</comment>
<accession>A0AA37LZI0</accession>
<proteinExistence type="predicted"/>
<evidence type="ECO:0000313" key="3">
    <source>
        <dbReference type="Proteomes" id="UP001055172"/>
    </source>
</evidence>
<sequence length="399" mass="40301">MAPVLRLLFLLVTSSVAVSARPAKCHATNRVGRVIYTITNDKANSVVAVPISSNGMLSGGTSISTGGAGSNFFDGTTNGPAAPDALASQSALTIAGTNLFAVNAGSNTMTMFAIDQSDPTKLTMVGQPVAVPGEFPNTVAASQKNNLVCVGSSGAKSGISCAKFSDNGVGAMDMLRSVDLNQTTPPAGPTNTISQAFFSNDESTLLATVKGDPNKMKTGFLAAYQVEAGGGGTSVSQSGMRSSPNGTAVLFGSSTIPNTNDIFATDASFGGAVLSLDKQTNVASVKGMAAVDGQKATCWVAISPATNTAFVTDVGTNRLVEMSLTDASIKSTLDLSANGDPGLTDLKAAGKFVYALSPGNGTTQPAITVVDAVGKKQVQHFGLQQLGVGKNAQGMALLL</sequence>
<gene>
    <name evidence="2" type="ORF">ColLi_12296</name>
</gene>
<dbReference type="InterPro" id="IPR015943">
    <property type="entry name" value="WD40/YVTN_repeat-like_dom_sf"/>
</dbReference>
<keyword evidence="3" id="KW-1185">Reference proteome</keyword>
<dbReference type="Proteomes" id="UP001055172">
    <property type="component" value="Unassembled WGS sequence"/>
</dbReference>
<dbReference type="SUPFAM" id="SSF75011">
    <property type="entry name" value="3-carboxy-cis,cis-mucoante lactonizing enzyme"/>
    <property type="match status" value="1"/>
</dbReference>
<evidence type="ECO:0000313" key="2">
    <source>
        <dbReference type="EMBL" id="GJC89458.1"/>
    </source>
</evidence>
<protein>
    <recommendedName>
        <fullName evidence="4">3-carboxymuconate cyclase</fullName>
    </recommendedName>
</protein>
<dbReference type="AlphaFoldDB" id="A0AA37LZI0"/>
<feature type="chain" id="PRO_5041305455" description="3-carboxymuconate cyclase" evidence="1">
    <location>
        <begin position="21"/>
        <end position="399"/>
    </location>
</feature>
<keyword evidence="1" id="KW-0732">Signal</keyword>
<evidence type="ECO:0000256" key="1">
    <source>
        <dbReference type="SAM" id="SignalP"/>
    </source>
</evidence>
<feature type="signal peptide" evidence="1">
    <location>
        <begin position="1"/>
        <end position="20"/>
    </location>
</feature>